<sequence>MLKSSHTQSCGYSIPFFQYLKERPTLEVWARKRECLDLGIPYDDSLDEEEQVVNSNGTITDKQVAMDHLLKKALADKEVPGAKLRETGGLQQYWDHKNSMSLDGLPALSNLAPVSGSSTPVPYGRLEDSGSPADANGMTQARKETFTRHEVQAIVMQERRRLSPNRWADLYIAVSILILGLALGYGMRDPIERLITMLLTSSVVG</sequence>
<protein>
    <submittedName>
        <fullName evidence="1">Uncharacterized protein</fullName>
    </submittedName>
</protein>
<organism evidence="1 2">
    <name type="scientific">Naganishia cerealis</name>
    <dbReference type="NCBI Taxonomy" id="610337"/>
    <lineage>
        <taxon>Eukaryota</taxon>
        <taxon>Fungi</taxon>
        <taxon>Dikarya</taxon>
        <taxon>Basidiomycota</taxon>
        <taxon>Agaricomycotina</taxon>
        <taxon>Tremellomycetes</taxon>
        <taxon>Filobasidiales</taxon>
        <taxon>Filobasidiaceae</taxon>
        <taxon>Naganishia</taxon>
    </lineage>
</organism>
<evidence type="ECO:0000313" key="1">
    <source>
        <dbReference type="EMBL" id="KAJ9100947.1"/>
    </source>
</evidence>
<proteinExistence type="predicted"/>
<name>A0ACC2VPX4_9TREE</name>
<keyword evidence="2" id="KW-1185">Reference proteome</keyword>
<dbReference type="EMBL" id="JASBWR010000060">
    <property type="protein sequence ID" value="KAJ9100947.1"/>
    <property type="molecule type" value="Genomic_DNA"/>
</dbReference>
<dbReference type="Proteomes" id="UP001241377">
    <property type="component" value="Unassembled WGS sequence"/>
</dbReference>
<accession>A0ACC2VPX4</accession>
<comment type="caution">
    <text evidence="1">The sequence shown here is derived from an EMBL/GenBank/DDBJ whole genome shotgun (WGS) entry which is preliminary data.</text>
</comment>
<gene>
    <name evidence="1" type="ORF">QFC19_005343</name>
</gene>
<evidence type="ECO:0000313" key="2">
    <source>
        <dbReference type="Proteomes" id="UP001241377"/>
    </source>
</evidence>
<reference evidence="1" key="1">
    <citation type="submission" date="2023-04" db="EMBL/GenBank/DDBJ databases">
        <title>Draft Genome sequencing of Naganishia species isolated from polar environments using Oxford Nanopore Technology.</title>
        <authorList>
            <person name="Leo P."/>
            <person name="Venkateswaran K."/>
        </authorList>
    </citation>
    <scope>NUCLEOTIDE SEQUENCE</scope>
    <source>
        <strain evidence="1">MNA-CCFEE 5261</strain>
    </source>
</reference>